<feature type="DNA-binding region" description="H-T-H motif" evidence="4">
    <location>
        <begin position="84"/>
        <end position="103"/>
    </location>
</feature>
<dbReference type="eggNOG" id="COG1309">
    <property type="taxonomic scope" value="Bacteria"/>
</dbReference>
<dbReference type="SUPFAM" id="SSF48498">
    <property type="entry name" value="Tetracyclin repressor-like, C-terminal domain"/>
    <property type="match status" value="1"/>
</dbReference>
<evidence type="ECO:0000256" key="2">
    <source>
        <dbReference type="ARBA" id="ARBA00023125"/>
    </source>
</evidence>
<evidence type="ECO:0000259" key="5">
    <source>
        <dbReference type="PROSITE" id="PS50977"/>
    </source>
</evidence>
<protein>
    <submittedName>
        <fullName evidence="6">Regulatory protein, TetR</fullName>
    </submittedName>
</protein>
<feature type="DNA-binding region" description="H-T-H motif" evidence="4">
    <location>
        <begin position="337"/>
        <end position="356"/>
    </location>
</feature>
<dbReference type="EMBL" id="CP000092">
    <property type="protein sequence ID" value="AAZ65687.1"/>
    <property type="molecule type" value="Genomic_DNA"/>
</dbReference>
<evidence type="ECO:0000313" key="6">
    <source>
        <dbReference type="EMBL" id="AAZ65687.1"/>
    </source>
</evidence>
<evidence type="ECO:0000256" key="4">
    <source>
        <dbReference type="PROSITE-ProRule" id="PRU00335"/>
    </source>
</evidence>
<dbReference type="InterPro" id="IPR036271">
    <property type="entry name" value="Tet_transcr_reg_TetR-rel_C_sf"/>
</dbReference>
<dbReference type="AlphaFoldDB" id="Q46ME7"/>
<dbReference type="Gene3D" id="1.10.357.10">
    <property type="entry name" value="Tetracycline Repressor, domain 2"/>
    <property type="match status" value="2"/>
</dbReference>
<feature type="domain" description="HTH tetR-type" evidence="5">
    <location>
        <begin position="61"/>
        <end position="121"/>
    </location>
</feature>
<geneLocation type="plasmid" evidence="6">
    <name>megaplasmid</name>
</geneLocation>
<dbReference type="PANTHER" id="PTHR30055">
    <property type="entry name" value="HTH-TYPE TRANSCRIPTIONAL REGULATOR RUTR"/>
    <property type="match status" value="1"/>
</dbReference>
<dbReference type="InterPro" id="IPR001647">
    <property type="entry name" value="HTH_TetR"/>
</dbReference>
<keyword evidence="3" id="KW-0804">Transcription</keyword>
<name>Q46ME7_CUPPJ</name>
<keyword evidence="6" id="KW-0614">Plasmid</keyword>
<keyword evidence="2 4" id="KW-0238">DNA-binding</keyword>
<dbReference type="SUPFAM" id="SSF46689">
    <property type="entry name" value="Homeodomain-like"/>
    <property type="match status" value="2"/>
</dbReference>
<reference evidence="6" key="1">
    <citation type="submission" date="2005-08" db="EMBL/GenBank/DDBJ databases">
        <title>Complete sequence of a megaplasmid of Ralstonia eutropha JMP134.</title>
        <authorList>
            <person name="Copeland A."/>
            <person name="Lucas S."/>
            <person name="Lapidus A."/>
            <person name="Barry K."/>
            <person name="Detter J.C."/>
            <person name="Glavina T."/>
            <person name="Hammon N."/>
            <person name="Israni S."/>
            <person name="Pitluck S."/>
            <person name="Goltsman E."/>
            <person name="Martinez M."/>
            <person name="Vergez L."/>
            <person name="Larimer F."/>
            <person name="Land M."/>
            <person name="Lykidis A."/>
            <person name="Richardson P."/>
        </authorList>
    </citation>
    <scope>NUCLEOTIDE SEQUENCE [LARGE SCALE GENOMIC DNA]</scope>
    <source>
        <strain evidence="6">JMP134</strain>
        <plasmid evidence="6">megaplasmid</plasmid>
    </source>
</reference>
<evidence type="ECO:0000256" key="3">
    <source>
        <dbReference type="ARBA" id="ARBA00023163"/>
    </source>
</evidence>
<organism evidence="6">
    <name type="scientific">Cupriavidus pinatubonensis (strain JMP 134 / LMG 1197)</name>
    <name type="common">Cupriavidus necator (strain JMP 134)</name>
    <dbReference type="NCBI Taxonomy" id="264198"/>
    <lineage>
        <taxon>Bacteria</taxon>
        <taxon>Pseudomonadati</taxon>
        <taxon>Pseudomonadota</taxon>
        <taxon>Betaproteobacteria</taxon>
        <taxon>Burkholderiales</taxon>
        <taxon>Burkholderiaceae</taxon>
        <taxon>Cupriavidus</taxon>
    </lineage>
</organism>
<dbReference type="GO" id="GO:0000976">
    <property type="term" value="F:transcription cis-regulatory region binding"/>
    <property type="evidence" value="ECO:0007669"/>
    <property type="project" value="TreeGrafter"/>
</dbReference>
<dbReference type="HOGENOM" id="CLU_572201_0_0_4"/>
<dbReference type="OrthoDB" id="8586619at2"/>
<dbReference type="PROSITE" id="PS50977">
    <property type="entry name" value="HTH_TETR_2"/>
    <property type="match status" value="2"/>
</dbReference>
<feature type="domain" description="HTH tetR-type" evidence="5">
    <location>
        <begin position="314"/>
        <end position="374"/>
    </location>
</feature>
<keyword evidence="1" id="KW-0805">Transcription regulation</keyword>
<proteinExistence type="predicted"/>
<evidence type="ECO:0000256" key="1">
    <source>
        <dbReference type="ARBA" id="ARBA00023015"/>
    </source>
</evidence>
<dbReference type="PRINTS" id="PR00455">
    <property type="entry name" value="HTHTETR"/>
</dbReference>
<dbReference type="InterPro" id="IPR009057">
    <property type="entry name" value="Homeodomain-like_sf"/>
</dbReference>
<dbReference type="Pfam" id="PF00440">
    <property type="entry name" value="TetR_N"/>
    <property type="match status" value="2"/>
</dbReference>
<dbReference type="GO" id="GO:0003700">
    <property type="term" value="F:DNA-binding transcription factor activity"/>
    <property type="evidence" value="ECO:0007669"/>
    <property type="project" value="TreeGrafter"/>
</dbReference>
<sequence length="510" mass="56993">MPALVMVYSLAIEATYNLRQIDVNSFLGEADVQQKAVKRRASGNLAVARLDTGSASQRNRELRLAQIILAAQETFRENGYAAFATRSVAGRVGITLGNLQYYFRTKEELLRAALQAYVDQIVNDYTAIANQSGMSATRRCSALVERIFSDINETDLPKFLFEIWAFAQHESYAAVLVDDLYGEYRSNFAKLLSEIHPTLTHGECLARASVIVAQTAGMMIFAYTGGDEDKDYAEFVRVTKRSVKMMVDLLPQMLENEATLRGLPDLKTYGTNAGHGSIFDSDKHAQQELFELNLRQTGQDKLYYRPTVQVKRREVKINEIVSSAANLLATEGYANFTLARVARELGIPPSALQNYFPTHDDLLRSTTSALMKAYSDRYTDMGKPRGKPAMERLCEIMVDAFREAGNARACRFSFEIYALAQHSDITLELTRTLYSAYRANYVDLVRELDATATARECHARATLIAAQIEGAMTLMFGSKMQPPDTDRIFELMKAITIRVAHGNVATKSTT</sequence>
<dbReference type="KEGG" id="reu:Reut_C6386"/>
<accession>Q46ME7</accession>
<gene>
    <name evidence="6" type="ordered locus">Reut_C6386</name>
</gene>
<dbReference type="InterPro" id="IPR050109">
    <property type="entry name" value="HTH-type_TetR-like_transc_reg"/>
</dbReference>
<dbReference type="PANTHER" id="PTHR30055:SF234">
    <property type="entry name" value="HTH-TYPE TRANSCRIPTIONAL REGULATOR BETI"/>
    <property type="match status" value="1"/>
</dbReference>